<dbReference type="Proteomes" id="UP001165089">
    <property type="component" value="Unassembled WGS sequence"/>
</dbReference>
<dbReference type="RefSeq" id="WP_285722907.1">
    <property type="nucleotide sequence ID" value="NZ_BSDD01000001.1"/>
</dbReference>
<reference evidence="1 2" key="1">
    <citation type="journal article" date="2023" name="Antonie Van Leeuwenhoek">
        <title>Mesoterricola silvestris gen. nov., sp. nov., Mesoterricola sediminis sp. nov., Geothrix oryzae sp. nov., Geothrix edaphica sp. nov., Geothrix rubra sp. nov., and Geothrix limicola sp. nov., six novel members of Acidobacteriota isolated from soils.</title>
        <authorList>
            <person name="Itoh H."/>
            <person name="Sugisawa Y."/>
            <person name="Mise K."/>
            <person name="Xu Z."/>
            <person name="Kuniyasu M."/>
            <person name="Ushijima N."/>
            <person name="Kawano K."/>
            <person name="Kobayashi E."/>
            <person name="Shiratori Y."/>
            <person name="Masuda Y."/>
            <person name="Senoo K."/>
        </authorList>
    </citation>
    <scope>NUCLEOTIDE SEQUENCE [LARGE SCALE GENOMIC DNA]</scope>
    <source>
        <strain evidence="1 2">Red803</strain>
    </source>
</reference>
<organism evidence="1 2">
    <name type="scientific">Geothrix rubra</name>
    <dbReference type="NCBI Taxonomy" id="2927977"/>
    <lineage>
        <taxon>Bacteria</taxon>
        <taxon>Pseudomonadati</taxon>
        <taxon>Acidobacteriota</taxon>
        <taxon>Holophagae</taxon>
        <taxon>Holophagales</taxon>
        <taxon>Holophagaceae</taxon>
        <taxon>Geothrix</taxon>
    </lineage>
</organism>
<evidence type="ECO:0000313" key="1">
    <source>
        <dbReference type="EMBL" id="GLH69119.1"/>
    </source>
</evidence>
<comment type="caution">
    <text evidence="1">The sequence shown here is derived from an EMBL/GenBank/DDBJ whole genome shotgun (WGS) entry which is preliminary data.</text>
</comment>
<evidence type="ECO:0000313" key="2">
    <source>
        <dbReference type="Proteomes" id="UP001165089"/>
    </source>
</evidence>
<dbReference type="EMBL" id="BSDD01000001">
    <property type="protein sequence ID" value="GLH69119.1"/>
    <property type="molecule type" value="Genomic_DNA"/>
</dbReference>
<accession>A0ABQ5Q426</accession>
<proteinExistence type="predicted"/>
<keyword evidence="2" id="KW-1185">Reference proteome</keyword>
<sequence length="157" mass="16928">MNFPRPLPWLILPVALTAGQAPLQGGGSLTLGHAAYRFVPNDLSLAEPKGGLPGAVRIRGELVPEAGGAAYALELVVLRNGRLYLLSIRRGQGSQYPDTWAATLDTRVKLLALEDHPGGRIELECEGRLTGVVDRRPVSGSWQGRLWAIFPEPEGED</sequence>
<gene>
    <name evidence="1" type="ORF">GETHPA_06520</name>
</gene>
<name>A0ABQ5Q426_9BACT</name>
<protein>
    <submittedName>
        <fullName evidence="1">Uncharacterized protein</fullName>
    </submittedName>
</protein>